<dbReference type="Gene3D" id="2.60.40.680">
    <property type="match status" value="1"/>
</dbReference>
<proteinExistence type="predicted"/>
<evidence type="ECO:0000313" key="3">
    <source>
        <dbReference type="Proteomes" id="UP001519887"/>
    </source>
</evidence>
<dbReference type="PROSITE" id="PS00018">
    <property type="entry name" value="EF_HAND_1"/>
    <property type="match status" value="1"/>
</dbReference>
<dbReference type="InterPro" id="IPR022038">
    <property type="entry name" value="Ig-like_bact"/>
</dbReference>
<organism evidence="2 3">
    <name type="scientific">Paenibacillus sepulcri</name>
    <dbReference type="NCBI Taxonomy" id="359917"/>
    <lineage>
        <taxon>Bacteria</taxon>
        <taxon>Bacillati</taxon>
        <taxon>Bacillota</taxon>
        <taxon>Bacilli</taxon>
        <taxon>Bacillales</taxon>
        <taxon>Paenibacillaceae</taxon>
        <taxon>Paenibacillus</taxon>
    </lineage>
</organism>
<dbReference type="Proteomes" id="UP001519887">
    <property type="component" value="Unassembled WGS sequence"/>
</dbReference>
<dbReference type="EMBL" id="JAHZIK010001367">
    <property type="protein sequence ID" value="MBW7458838.1"/>
    <property type="molecule type" value="Genomic_DNA"/>
</dbReference>
<evidence type="ECO:0000259" key="1">
    <source>
        <dbReference type="Pfam" id="PF07523"/>
    </source>
</evidence>
<dbReference type="Gene3D" id="2.60.40.3630">
    <property type="match status" value="1"/>
</dbReference>
<dbReference type="SUPFAM" id="SSF63446">
    <property type="entry name" value="Type I dockerin domain"/>
    <property type="match status" value="1"/>
</dbReference>
<name>A0ABS7CD39_9BACL</name>
<feature type="domain" description="Ig-like" evidence="1">
    <location>
        <begin position="27"/>
        <end position="93"/>
    </location>
</feature>
<gene>
    <name evidence="2" type="ORF">K0U00_32810</name>
</gene>
<evidence type="ECO:0000313" key="2">
    <source>
        <dbReference type="EMBL" id="MBW7458838.1"/>
    </source>
</evidence>
<dbReference type="InterPro" id="IPR018247">
    <property type="entry name" value="EF_Hand_1_Ca_BS"/>
</dbReference>
<keyword evidence="3" id="KW-1185">Reference proteome</keyword>
<accession>A0ABS7CD39</accession>
<dbReference type="Pfam" id="PF07523">
    <property type="entry name" value="Big_3"/>
    <property type="match status" value="1"/>
</dbReference>
<reference evidence="2 3" key="1">
    <citation type="submission" date="2021-07" db="EMBL/GenBank/DDBJ databases">
        <title>Paenibacillus radiodurans sp. nov., isolated from the southeastern edge of Tengger Desert.</title>
        <authorList>
            <person name="Zhang G."/>
        </authorList>
    </citation>
    <scope>NUCLEOTIDE SEQUENCE [LARGE SCALE GENOMIC DNA]</scope>
    <source>
        <strain evidence="2 3">CCM 7311</strain>
    </source>
</reference>
<sequence>DAAGNVNVKPYVFDLAPKAVTGITVTPPNKVEYKVGERIDLTGLVVTAAFEDGTSKAVSSYETDVKDGTLVQKAGTTEATVSFSGFTAKFNITATLPESIIYTVNVPESVIVNSKDKETPVKFTLDAGNYTGLQGFNARVKYDADLTYVSAVGKSGVSVVDAKNDAGKKELQLAVAKLGAPISSGENLLNLLDLNFTVPAGYVGDVSVEIIIEFASNGKNELAVTPLNNTATVTVGSYMVLTYDINNDKVVDWNDFYAVAGYYGASSLDSNWRENAYRADYTGDGKVGIDDLLVFIQVLNDNSIGF</sequence>
<comment type="caution">
    <text evidence="2">The sequence shown here is derived from an EMBL/GenBank/DDBJ whole genome shotgun (WGS) entry which is preliminary data.</text>
</comment>
<feature type="non-terminal residue" evidence="2">
    <location>
        <position position="1"/>
    </location>
</feature>
<protein>
    <submittedName>
        <fullName evidence="2">Bacterial Ig-like domain-containing protein</fullName>
    </submittedName>
</protein>
<dbReference type="Gene3D" id="1.10.1330.10">
    <property type="entry name" value="Dockerin domain"/>
    <property type="match status" value="1"/>
</dbReference>
<dbReference type="InterPro" id="IPR036439">
    <property type="entry name" value="Dockerin_dom_sf"/>
</dbReference>